<evidence type="ECO:0000313" key="3">
    <source>
        <dbReference type="Proteomes" id="UP000694401"/>
    </source>
</evidence>
<dbReference type="PANTHER" id="PTHR16434">
    <property type="entry name" value="EWING'S TUMOR-ASSOCIATED ANTIGEN 1 ETAA1"/>
    <property type="match status" value="1"/>
</dbReference>
<reference evidence="2" key="1">
    <citation type="submission" date="2025-08" db="UniProtKB">
        <authorList>
            <consortium name="Ensembl"/>
        </authorList>
    </citation>
    <scope>IDENTIFICATION</scope>
</reference>
<proteinExistence type="predicted"/>
<dbReference type="PANTHER" id="PTHR16434:SF2">
    <property type="entry name" value="EWING'S TUMOR-ASSOCIATED ANTIGEN 1"/>
    <property type="match status" value="1"/>
</dbReference>
<dbReference type="GO" id="GO:0006974">
    <property type="term" value="P:DNA damage response"/>
    <property type="evidence" value="ECO:0007669"/>
    <property type="project" value="TreeGrafter"/>
</dbReference>
<dbReference type="GO" id="GO:0043539">
    <property type="term" value="F:protein serine/threonine kinase activator activity"/>
    <property type="evidence" value="ECO:0007669"/>
    <property type="project" value="TreeGrafter"/>
</dbReference>
<feature type="compositionally biased region" description="Polar residues" evidence="1">
    <location>
        <begin position="397"/>
        <end position="408"/>
    </location>
</feature>
<feature type="region of interest" description="Disordered" evidence="1">
    <location>
        <begin position="547"/>
        <end position="577"/>
    </location>
</feature>
<accession>A0A8D2NJQ0</accession>
<feature type="region of interest" description="Disordered" evidence="1">
    <location>
        <begin position="625"/>
        <end position="678"/>
    </location>
</feature>
<feature type="compositionally biased region" description="Polar residues" evidence="1">
    <location>
        <begin position="558"/>
        <end position="571"/>
    </location>
</feature>
<feature type="compositionally biased region" description="Polar residues" evidence="1">
    <location>
        <begin position="625"/>
        <end position="635"/>
    </location>
</feature>
<keyword evidence="3" id="KW-1185">Reference proteome</keyword>
<dbReference type="AlphaFoldDB" id="A0A8D2NJQ0"/>
<name>A0A8D2NJQ0_ZOSLA</name>
<dbReference type="GO" id="GO:0043596">
    <property type="term" value="C:nuclear replication fork"/>
    <property type="evidence" value="ECO:0007669"/>
    <property type="project" value="TreeGrafter"/>
</dbReference>
<evidence type="ECO:0000256" key="1">
    <source>
        <dbReference type="SAM" id="MobiDB-lite"/>
    </source>
</evidence>
<dbReference type="InterPro" id="IPR029406">
    <property type="entry name" value="ETAA1"/>
</dbReference>
<protein>
    <recommendedName>
        <fullName evidence="4">ETAA1 activator of ATR kinase</fullName>
    </recommendedName>
</protein>
<dbReference type="Ensembl" id="ENSZLMT00000001191.1">
    <property type="protein sequence ID" value="ENSZLMP00000001138.1"/>
    <property type="gene ID" value="ENSZLMG00000000888.1"/>
</dbReference>
<feature type="compositionally biased region" description="Basic and acidic residues" evidence="1">
    <location>
        <begin position="647"/>
        <end position="656"/>
    </location>
</feature>
<reference evidence="2" key="2">
    <citation type="submission" date="2025-09" db="UniProtKB">
        <authorList>
            <consortium name="Ensembl"/>
        </authorList>
    </citation>
    <scope>IDENTIFICATION</scope>
</reference>
<feature type="compositionally biased region" description="Basic and acidic residues" evidence="1">
    <location>
        <begin position="412"/>
        <end position="432"/>
    </location>
</feature>
<feature type="compositionally biased region" description="Polar residues" evidence="1">
    <location>
        <begin position="453"/>
        <end position="470"/>
    </location>
</feature>
<dbReference type="Proteomes" id="UP000694401">
    <property type="component" value="Unassembled WGS sequence"/>
</dbReference>
<dbReference type="GO" id="GO:2000001">
    <property type="term" value="P:regulation of DNA damage checkpoint"/>
    <property type="evidence" value="ECO:0007669"/>
    <property type="project" value="TreeGrafter"/>
</dbReference>
<evidence type="ECO:0000313" key="2">
    <source>
        <dbReference type="Ensembl" id="ENSZLMP00000001138.1"/>
    </source>
</evidence>
<feature type="compositionally biased region" description="Basic and acidic residues" evidence="1">
    <location>
        <begin position="280"/>
        <end position="294"/>
    </location>
</feature>
<evidence type="ECO:0008006" key="4">
    <source>
        <dbReference type="Google" id="ProtNLM"/>
    </source>
</evidence>
<sequence>MFCYPCGDTTGKAESPVLYLMSKPCLHKTPKRSLSRKSRIPTFSSPVNDTETQQEIFWDSHSPIAHRLGNCKKKTYNFQSSSEIKFLSIINLIIQDEKAACNEGSLLGTWIGEDAIPCTPVIVKGRARTKLSCTRDLKIKNPEEELMKLAKEFDKNLVELDAVQEQEKLGHNSIQTTSEPSSNSEGEINVKNQKSLLGEGSEADAIVSLKPVGQSTGIPVAEPCQTSSQKSVDLEAEVALHALFDSSTQKCSGQLSQGLSDTSLNNSFHKVKSTLEEENLPEKAGPKPDTDTLTKKNSPYRKTQLVASAKLAGVVNDDFDDWDTDLLADDSFVMQITQNPELINAEEPPRIPANPLVCDFSDASKIKQRSSGNSVTLSGSVNKSNSLQYSPLKHLSKNSQNVVKSLSLQKPCKTENSKTETKNGNESTKPKSDALPLFPSRSNPHRQPAGKPGNNTHTVSCQSSSVSTNMKPTDLTKVVNQANTGHSNQVEIPKKFPLSFDDWNEPKFSDEVLGMFCGSDSLWDANCEDDELLYQVCDDIEKQTQSQDVKQGNEKTKTVQGASVNSRSNADNRFPASKQGLPDLLLAQKTNAKQEALSLNDSCRNSSKTVHGLATTGHAVNCKNISNPQTVTSGPSVECKNTLPKNTHQDASEDTAKTVSGKWYRSNSVPAGEASSEVSPVNGVNVFGRKALDISRSLSNAGKIPSSSSGNKTSLVPSKFRFRKINSSQGGLCVGSENPGNHSGVGITLQGLEGSRNQVNVTLHSKLDNKKSPFKRHLSESFAQPTSGICLYHY</sequence>
<feature type="region of interest" description="Disordered" evidence="1">
    <location>
        <begin position="168"/>
        <end position="188"/>
    </location>
</feature>
<organism evidence="2 3">
    <name type="scientific">Zosterops lateralis melanops</name>
    <dbReference type="NCBI Taxonomy" id="1220523"/>
    <lineage>
        <taxon>Eukaryota</taxon>
        <taxon>Metazoa</taxon>
        <taxon>Chordata</taxon>
        <taxon>Craniata</taxon>
        <taxon>Vertebrata</taxon>
        <taxon>Euteleostomi</taxon>
        <taxon>Archelosauria</taxon>
        <taxon>Archosauria</taxon>
        <taxon>Dinosauria</taxon>
        <taxon>Saurischia</taxon>
        <taxon>Theropoda</taxon>
        <taxon>Coelurosauria</taxon>
        <taxon>Aves</taxon>
        <taxon>Neognathae</taxon>
        <taxon>Neoaves</taxon>
        <taxon>Telluraves</taxon>
        <taxon>Australaves</taxon>
        <taxon>Passeriformes</taxon>
        <taxon>Sylvioidea</taxon>
        <taxon>Zosteropidae</taxon>
        <taxon>Zosterops</taxon>
    </lineage>
</organism>
<feature type="compositionally biased region" description="Polar residues" evidence="1">
    <location>
        <begin position="172"/>
        <end position="188"/>
    </location>
</feature>
<dbReference type="GO" id="GO:0031297">
    <property type="term" value="P:replication fork processing"/>
    <property type="evidence" value="ECO:0007669"/>
    <property type="project" value="TreeGrafter"/>
</dbReference>
<dbReference type="Pfam" id="PF15350">
    <property type="entry name" value="ETAA1"/>
    <property type="match status" value="2"/>
</dbReference>
<feature type="region of interest" description="Disordered" evidence="1">
    <location>
        <begin position="274"/>
        <end position="296"/>
    </location>
</feature>
<feature type="region of interest" description="Disordered" evidence="1">
    <location>
        <begin position="393"/>
        <end position="470"/>
    </location>
</feature>